<dbReference type="InterPro" id="IPR010996">
    <property type="entry name" value="HHH_MUS81"/>
</dbReference>
<feature type="domain" description="Helix-hairpin-helix DNA-binding motif class 1" evidence="9">
    <location>
        <begin position="97"/>
        <end position="116"/>
    </location>
</feature>
<dbReference type="Proteomes" id="UP001174909">
    <property type="component" value="Unassembled WGS sequence"/>
</dbReference>
<comment type="catalytic activity">
    <reaction evidence="8">
        <text>DNA(n) + a 2'-deoxyribonucleoside 5'-triphosphate = DNA(n+1) + diphosphate</text>
        <dbReference type="Rhea" id="RHEA:22508"/>
        <dbReference type="Rhea" id="RHEA-COMP:17339"/>
        <dbReference type="Rhea" id="RHEA-COMP:17340"/>
        <dbReference type="ChEBI" id="CHEBI:33019"/>
        <dbReference type="ChEBI" id="CHEBI:61560"/>
        <dbReference type="ChEBI" id="CHEBI:173112"/>
        <dbReference type="EC" id="2.7.7.7"/>
    </reaction>
</comment>
<dbReference type="Gene3D" id="3.30.210.10">
    <property type="entry name" value="DNA polymerase, thumb domain"/>
    <property type="match status" value="1"/>
</dbReference>
<keyword evidence="12" id="KW-0269">Exonuclease</keyword>
<evidence type="ECO:0000256" key="4">
    <source>
        <dbReference type="ARBA" id="ARBA00022679"/>
    </source>
</evidence>
<dbReference type="InterPro" id="IPR043519">
    <property type="entry name" value="NT_sf"/>
</dbReference>
<accession>A0AA35WJK6</accession>
<keyword evidence="7" id="KW-0239">DNA-directed DNA polymerase</keyword>
<dbReference type="GO" id="GO:0003677">
    <property type="term" value="F:DNA binding"/>
    <property type="evidence" value="ECO:0007669"/>
    <property type="project" value="InterPro"/>
</dbReference>
<dbReference type="Pfam" id="PF14520">
    <property type="entry name" value="HHH_5"/>
    <property type="match status" value="1"/>
</dbReference>
<evidence type="ECO:0000256" key="7">
    <source>
        <dbReference type="ARBA" id="ARBA00022932"/>
    </source>
</evidence>
<dbReference type="InterPro" id="IPR004013">
    <property type="entry name" value="PHP_dom"/>
</dbReference>
<dbReference type="Pfam" id="PF14791">
    <property type="entry name" value="DNA_pol_B_thumb"/>
    <property type="match status" value="1"/>
</dbReference>
<keyword evidence="5" id="KW-0548">Nucleotidyltransferase</keyword>
<evidence type="ECO:0000259" key="10">
    <source>
        <dbReference type="SMART" id="SM00481"/>
    </source>
</evidence>
<keyword evidence="6" id="KW-0235">DNA replication</keyword>
<comment type="caution">
    <text evidence="12">The sequence shown here is derived from an EMBL/GenBank/DDBJ whole genome shotgun (WGS) entry which is preliminary data.</text>
</comment>
<dbReference type="Pfam" id="PF02811">
    <property type="entry name" value="PHP"/>
    <property type="match status" value="1"/>
</dbReference>
<dbReference type="PANTHER" id="PTHR36928">
    <property type="entry name" value="PHOSPHATASE YCDX-RELATED"/>
    <property type="match status" value="1"/>
</dbReference>
<reference evidence="12" key="1">
    <citation type="submission" date="2023-03" db="EMBL/GenBank/DDBJ databases">
        <authorList>
            <person name="Steffen K."/>
            <person name="Cardenas P."/>
        </authorList>
    </citation>
    <scope>NUCLEOTIDE SEQUENCE</scope>
</reference>
<dbReference type="InterPro" id="IPR003583">
    <property type="entry name" value="Hlx-hairpin-Hlx_DNA-bd_motif"/>
</dbReference>
<keyword evidence="12" id="KW-0378">Hydrolase</keyword>
<evidence type="ECO:0000256" key="5">
    <source>
        <dbReference type="ARBA" id="ARBA00022695"/>
    </source>
</evidence>
<dbReference type="Pfam" id="PF14716">
    <property type="entry name" value="HHH_8"/>
    <property type="match status" value="1"/>
</dbReference>
<dbReference type="InterPro" id="IPR016195">
    <property type="entry name" value="Pol/histidinol_Pase-like"/>
</dbReference>
<feature type="domain" description="Helix-hairpin-helix DNA-binding motif class 1" evidence="9">
    <location>
        <begin position="132"/>
        <end position="151"/>
    </location>
</feature>
<proteinExistence type="predicted"/>
<dbReference type="FunFam" id="3.20.20.140:FF:000047">
    <property type="entry name" value="PHP domain-containing protein"/>
    <property type="match status" value="1"/>
</dbReference>
<dbReference type="SMART" id="SM00278">
    <property type="entry name" value="HhH1"/>
    <property type="match status" value="3"/>
</dbReference>
<dbReference type="GO" id="GO:0006281">
    <property type="term" value="P:DNA repair"/>
    <property type="evidence" value="ECO:0007669"/>
    <property type="project" value="InterPro"/>
</dbReference>
<comment type="cofactor">
    <cofactor evidence="1">
        <name>Mg(2+)</name>
        <dbReference type="ChEBI" id="CHEBI:18420"/>
    </cofactor>
</comment>
<dbReference type="InterPro" id="IPR037160">
    <property type="entry name" value="DNA_Pol_thumb_sf"/>
</dbReference>
<dbReference type="EC" id="2.7.7.7" evidence="2"/>
<dbReference type="PIRSF" id="PIRSF005047">
    <property type="entry name" value="UCP005047_YshC"/>
    <property type="match status" value="1"/>
</dbReference>
<dbReference type="GO" id="GO:0008270">
    <property type="term" value="F:zinc ion binding"/>
    <property type="evidence" value="ECO:0007669"/>
    <property type="project" value="TreeGrafter"/>
</dbReference>
<name>A0AA35WJK6_GEOBA</name>
<evidence type="ECO:0000313" key="13">
    <source>
        <dbReference type="Proteomes" id="UP001174909"/>
    </source>
</evidence>
<feature type="domain" description="Helix-hairpin-helix DNA-binding motif class 1" evidence="9">
    <location>
        <begin position="57"/>
        <end position="76"/>
    </location>
</feature>
<dbReference type="GO" id="GO:0042578">
    <property type="term" value="F:phosphoric ester hydrolase activity"/>
    <property type="evidence" value="ECO:0007669"/>
    <property type="project" value="TreeGrafter"/>
</dbReference>
<dbReference type="SMART" id="SM00481">
    <property type="entry name" value="POLIIIAc"/>
    <property type="match status" value="1"/>
</dbReference>
<dbReference type="InterPro" id="IPR003141">
    <property type="entry name" value="Pol/His_phosphatase_N"/>
</dbReference>
<dbReference type="GO" id="GO:0003887">
    <property type="term" value="F:DNA-directed DNA polymerase activity"/>
    <property type="evidence" value="ECO:0007669"/>
    <property type="project" value="UniProtKB-KW"/>
</dbReference>
<dbReference type="GO" id="GO:0005829">
    <property type="term" value="C:cytosol"/>
    <property type="evidence" value="ECO:0007669"/>
    <property type="project" value="TreeGrafter"/>
</dbReference>
<dbReference type="CDD" id="cd00141">
    <property type="entry name" value="NT_POLXc"/>
    <property type="match status" value="1"/>
</dbReference>
<dbReference type="AlphaFoldDB" id="A0AA35WJK6"/>
<dbReference type="SMART" id="SM00483">
    <property type="entry name" value="POLXc"/>
    <property type="match status" value="1"/>
</dbReference>
<dbReference type="EMBL" id="CASHTH010001562">
    <property type="protein sequence ID" value="CAI8016780.1"/>
    <property type="molecule type" value="Genomic_DNA"/>
</dbReference>
<keyword evidence="13" id="KW-1185">Reference proteome</keyword>
<keyword evidence="4" id="KW-0808">Transferase</keyword>
<dbReference type="Gene3D" id="1.10.150.20">
    <property type="entry name" value="5' to 3' exonuclease, C-terminal subdomain"/>
    <property type="match status" value="1"/>
</dbReference>
<dbReference type="GO" id="GO:0004527">
    <property type="term" value="F:exonuclease activity"/>
    <property type="evidence" value="ECO:0007669"/>
    <property type="project" value="UniProtKB-KW"/>
</dbReference>
<evidence type="ECO:0000256" key="8">
    <source>
        <dbReference type="ARBA" id="ARBA00049244"/>
    </source>
</evidence>
<dbReference type="InterPro" id="IPR050243">
    <property type="entry name" value="PHP_phosphatase"/>
</dbReference>
<dbReference type="InterPro" id="IPR029398">
    <property type="entry name" value="PolB_thumb"/>
</dbReference>
<protein>
    <recommendedName>
        <fullName evidence="2">DNA-directed DNA polymerase</fullName>
        <ecNumber evidence="2">2.7.7.7</ecNumber>
    </recommendedName>
</protein>
<keyword evidence="12" id="KW-0540">Nuclease</keyword>
<evidence type="ECO:0000256" key="2">
    <source>
        <dbReference type="ARBA" id="ARBA00012417"/>
    </source>
</evidence>
<dbReference type="NCBIfam" id="NF006375">
    <property type="entry name" value="PRK08609.1"/>
    <property type="match status" value="1"/>
</dbReference>
<sequence length="609" mass="66623">MPASQTTNEEIAELFEHLGMMLEMKGDSAFKIRAYQRAARTIEELSFPLDQAVADGQKLTGIPGIGKAISEKIHELVTTGQVQTFERVKSELPEGALNLLAIPGIGPKTAVLIGTELGISTIEGVEQAAQDGRLASLPRMGKRAADSILRHIRASRSISSDRTPIGQALSIAEAAMAGLRERDAEISILTPAGSLRRWEETIGDVDLVAITPQPEELGRCLAELPQVREVLVNGPRKTSVIVDPGLQIDLRTGEAESIGAMLQYFTGSQQHNIRLRDFANRMGLSLNEYGITNVESGQVEVFPDEESFYARLGLPLIPPELRAGMWELEAAIEGRLPQLVEPLHLRGDLHLHSDWSDGSDPIETMVATVASMGYEYMALTDHSQGLGVANGLTPDRLAAQREVLRQLQERYDIRILAGSEVDIRSDGRMDFPDEVLAELDVVVASVHNAMSQDRETMTRRVIRAMEHPSVTIIGHLSTRLLGQRPPTDFDLEAVLQAARDTGTALEINASPERLDLKDTHAYRARELGIPLVISTDSHHHSHLSGGRFGVAVARRAWCEPQHILNTMPLDHFRRFITTPKPQRIKVFDDVVATAAPSVPNGHASSQAGA</sequence>
<evidence type="ECO:0000259" key="9">
    <source>
        <dbReference type="SMART" id="SM00278"/>
    </source>
</evidence>
<dbReference type="CDD" id="cd07436">
    <property type="entry name" value="PHP_PolX"/>
    <property type="match status" value="1"/>
</dbReference>
<evidence type="ECO:0000259" key="11">
    <source>
        <dbReference type="SMART" id="SM00483"/>
    </source>
</evidence>
<dbReference type="InterPro" id="IPR022311">
    <property type="entry name" value="PolX-like"/>
</dbReference>
<dbReference type="Gene3D" id="3.20.20.140">
    <property type="entry name" value="Metal-dependent hydrolases"/>
    <property type="match status" value="1"/>
</dbReference>
<dbReference type="InterPro" id="IPR002054">
    <property type="entry name" value="DNA-dir_DNA_pol_X"/>
</dbReference>
<dbReference type="PANTHER" id="PTHR36928:SF1">
    <property type="entry name" value="PHOSPHATASE YCDX-RELATED"/>
    <property type="match status" value="1"/>
</dbReference>
<gene>
    <name evidence="12" type="ORF">GBAR_LOCUS10275</name>
</gene>
<dbReference type="InterPro" id="IPR027421">
    <property type="entry name" value="DNA_pol_lamdba_lyase_dom_sf"/>
</dbReference>
<organism evidence="12 13">
    <name type="scientific">Geodia barretti</name>
    <name type="common">Barrett's horny sponge</name>
    <dbReference type="NCBI Taxonomy" id="519541"/>
    <lineage>
        <taxon>Eukaryota</taxon>
        <taxon>Metazoa</taxon>
        <taxon>Porifera</taxon>
        <taxon>Demospongiae</taxon>
        <taxon>Heteroscleromorpha</taxon>
        <taxon>Tetractinellida</taxon>
        <taxon>Astrophorina</taxon>
        <taxon>Geodiidae</taxon>
        <taxon>Geodia</taxon>
    </lineage>
</organism>
<evidence type="ECO:0000256" key="3">
    <source>
        <dbReference type="ARBA" id="ARBA00022634"/>
    </source>
</evidence>
<evidence type="ECO:0000256" key="1">
    <source>
        <dbReference type="ARBA" id="ARBA00001946"/>
    </source>
</evidence>
<evidence type="ECO:0000256" key="6">
    <source>
        <dbReference type="ARBA" id="ARBA00022705"/>
    </source>
</evidence>
<feature type="domain" description="DNA-directed DNA polymerase X" evidence="11">
    <location>
        <begin position="6"/>
        <end position="323"/>
    </location>
</feature>
<evidence type="ECO:0000313" key="12">
    <source>
        <dbReference type="EMBL" id="CAI8016780.1"/>
    </source>
</evidence>
<dbReference type="Gene3D" id="3.30.460.10">
    <property type="entry name" value="Beta Polymerase, domain 2"/>
    <property type="match status" value="1"/>
</dbReference>
<dbReference type="InterPro" id="IPR047967">
    <property type="entry name" value="PolX_PHP"/>
</dbReference>
<dbReference type="Gene3D" id="1.10.150.110">
    <property type="entry name" value="DNA polymerase beta, N-terminal domain-like"/>
    <property type="match status" value="1"/>
</dbReference>
<feature type="domain" description="Polymerase/histidinol phosphatase N-terminal" evidence="10">
    <location>
        <begin position="347"/>
        <end position="425"/>
    </location>
</feature>
<keyword evidence="3" id="KW-0237">DNA synthesis</keyword>
<dbReference type="SUPFAM" id="SSF89550">
    <property type="entry name" value="PHP domain-like"/>
    <property type="match status" value="1"/>
</dbReference>
<dbReference type="SUPFAM" id="SSF47802">
    <property type="entry name" value="DNA polymerase beta, N-terminal domain-like"/>
    <property type="match status" value="1"/>
</dbReference>
<dbReference type="SUPFAM" id="SSF81301">
    <property type="entry name" value="Nucleotidyltransferase"/>
    <property type="match status" value="1"/>
</dbReference>